<accession>A0A423U3Q4</accession>
<keyword evidence="2" id="KW-0812">Transmembrane</keyword>
<name>A0A423U3Q4_PENVA</name>
<evidence type="ECO:0000256" key="1">
    <source>
        <dbReference type="SAM" id="MobiDB-lite"/>
    </source>
</evidence>
<dbReference type="EMBL" id="QCYY01000700">
    <property type="protein sequence ID" value="ROT83335.1"/>
    <property type="molecule type" value="Genomic_DNA"/>
</dbReference>
<reference evidence="3 4" key="2">
    <citation type="submission" date="2019-01" db="EMBL/GenBank/DDBJ databases">
        <title>The decoding of complex shrimp genome reveals the adaptation for benthos swimmer, frequently molting mechanism and breeding impact on genome.</title>
        <authorList>
            <person name="Sun Y."/>
            <person name="Gao Y."/>
            <person name="Yu Y."/>
        </authorList>
    </citation>
    <scope>NUCLEOTIDE SEQUENCE [LARGE SCALE GENOMIC DNA]</scope>
    <source>
        <tissue evidence="3">Muscle</tissue>
    </source>
</reference>
<keyword evidence="2" id="KW-0472">Membrane</keyword>
<dbReference type="Proteomes" id="UP000283509">
    <property type="component" value="Unassembled WGS sequence"/>
</dbReference>
<evidence type="ECO:0000313" key="3">
    <source>
        <dbReference type="EMBL" id="ROT83335.1"/>
    </source>
</evidence>
<feature type="compositionally biased region" description="Low complexity" evidence="1">
    <location>
        <begin position="326"/>
        <end position="337"/>
    </location>
</feature>
<dbReference type="AlphaFoldDB" id="A0A423U3Q4"/>
<protein>
    <submittedName>
        <fullName evidence="3">Uncharacterized protein</fullName>
    </submittedName>
</protein>
<feature type="transmembrane region" description="Helical" evidence="2">
    <location>
        <begin position="221"/>
        <end position="241"/>
    </location>
</feature>
<evidence type="ECO:0000313" key="4">
    <source>
        <dbReference type="Proteomes" id="UP000283509"/>
    </source>
</evidence>
<organism evidence="3 4">
    <name type="scientific">Penaeus vannamei</name>
    <name type="common">Whiteleg shrimp</name>
    <name type="synonym">Litopenaeus vannamei</name>
    <dbReference type="NCBI Taxonomy" id="6689"/>
    <lineage>
        <taxon>Eukaryota</taxon>
        <taxon>Metazoa</taxon>
        <taxon>Ecdysozoa</taxon>
        <taxon>Arthropoda</taxon>
        <taxon>Crustacea</taxon>
        <taxon>Multicrustacea</taxon>
        <taxon>Malacostraca</taxon>
        <taxon>Eumalacostraca</taxon>
        <taxon>Eucarida</taxon>
        <taxon>Decapoda</taxon>
        <taxon>Dendrobranchiata</taxon>
        <taxon>Penaeoidea</taxon>
        <taxon>Penaeidae</taxon>
        <taxon>Penaeus</taxon>
    </lineage>
</organism>
<keyword evidence="4" id="KW-1185">Reference proteome</keyword>
<sequence>ERALVSFLFEDRSPWPFRKRGWVGVSCERSVLAGAPAGGSVFFALPAVSALRVCPLNSNPVVITDLYRYVYATSEANVTVVVRSKECHINTSVVAVVPDSSEAHFDDADRPWHEFGFSVDGTELTIHLGADAEQTFSRAWEDLAVCTSVGLEFAFPPLTLIGRICSGEGDAGKKEEAEQAPRWKNNFTHFTNTMLTDFYDLDSNDLDDPRVQSPGYNGGHIIFIPLGAIVFVVTVCLRFCLCPKRGSTASPRNVSSVTRQLSLNSDASDSLTTMHYDLDLPPAYSDLQTEDTPPPYSEVEKVKLPPYEDPPPPFGRLYSATTLQVEAETPQSTSSPTSPAPPERNASSTSLADSSGLVKVLTARTLQSQFSHKPLEEEKPAEQA</sequence>
<feature type="non-terminal residue" evidence="3">
    <location>
        <position position="1"/>
    </location>
</feature>
<comment type="caution">
    <text evidence="3">The sequence shown here is derived from an EMBL/GenBank/DDBJ whole genome shotgun (WGS) entry which is preliminary data.</text>
</comment>
<feature type="region of interest" description="Disordered" evidence="1">
    <location>
        <begin position="279"/>
        <end position="353"/>
    </location>
</feature>
<evidence type="ECO:0000256" key="2">
    <source>
        <dbReference type="SAM" id="Phobius"/>
    </source>
</evidence>
<gene>
    <name evidence="3" type="ORF">C7M84_023503</name>
</gene>
<keyword evidence="2" id="KW-1133">Transmembrane helix</keyword>
<reference evidence="3 4" key="1">
    <citation type="submission" date="2018-04" db="EMBL/GenBank/DDBJ databases">
        <authorList>
            <person name="Zhang X."/>
            <person name="Yuan J."/>
            <person name="Li F."/>
            <person name="Xiang J."/>
        </authorList>
    </citation>
    <scope>NUCLEOTIDE SEQUENCE [LARGE SCALE GENOMIC DNA]</scope>
    <source>
        <tissue evidence="3">Muscle</tissue>
    </source>
</reference>
<proteinExistence type="predicted"/>
<dbReference type="OrthoDB" id="10421198at2759"/>